<name>A0ABW6XFJ6_9ACTN</name>
<dbReference type="InterPro" id="IPR017517">
    <property type="entry name" value="Maleyloyr_isom"/>
</dbReference>
<evidence type="ECO:0000313" key="2">
    <source>
        <dbReference type="EMBL" id="MFF5900516.1"/>
    </source>
</evidence>
<proteinExistence type="predicted"/>
<dbReference type="RefSeq" id="WP_387908604.1">
    <property type="nucleotide sequence ID" value="NZ_JBIBEG010000013.1"/>
</dbReference>
<organism evidence="2 3">
    <name type="scientific">Streptomyces argenteolus</name>
    <dbReference type="NCBI Taxonomy" id="67274"/>
    <lineage>
        <taxon>Bacteria</taxon>
        <taxon>Bacillati</taxon>
        <taxon>Actinomycetota</taxon>
        <taxon>Actinomycetes</taxon>
        <taxon>Kitasatosporales</taxon>
        <taxon>Streptomycetaceae</taxon>
        <taxon>Streptomyces</taxon>
    </lineage>
</organism>
<accession>A0ABW6XFJ6</accession>
<protein>
    <submittedName>
        <fullName evidence="2">TIGR03086 family metal-binding protein</fullName>
    </submittedName>
</protein>
<feature type="domain" description="Mycothiol-dependent maleylpyruvate isomerase metal-binding" evidence="1">
    <location>
        <begin position="11"/>
        <end position="131"/>
    </location>
</feature>
<dbReference type="InterPro" id="IPR034660">
    <property type="entry name" value="DinB/YfiT-like"/>
</dbReference>
<sequence length="195" mass="20862">MQNAHTHMTECATEAARVARGVDVPPPVTAPTVCDGWDLRELINHWVLYTAHGSECRALRRPIPDELAGRDFASRGDWAERYATQLERAVGAWSDPAVWTGDIDTGNGSAPAAETAAMLVMETALHGWDVARATGQEFRLSGPAAAFLLETVEGYAALYRQYEGFAHEVPVSGAASDFERALALSGRDPGGPGAL</sequence>
<dbReference type="SUPFAM" id="SSF109854">
    <property type="entry name" value="DinB/YfiT-like putative metalloenzymes"/>
    <property type="match status" value="1"/>
</dbReference>
<dbReference type="EMBL" id="JBIBEG010000013">
    <property type="protein sequence ID" value="MFF5900516.1"/>
    <property type="molecule type" value="Genomic_DNA"/>
</dbReference>
<evidence type="ECO:0000313" key="3">
    <source>
        <dbReference type="Proteomes" id="UP001602322"/>
    </source>
</evidence>
<keyword evidence="3" id="KW-1185">Reference proteome</keyword>
<dbReference type="InterPro" id="IPR017520">
    <property type="entry name" value="CHP03086"/>
</dbReference>
<comment type="caution">
    <text evidence="2">The sequence shown here is derived from an EMBL/GenBank/DDBJ whole genome shotgun (WGS) entry which is preliminary data.</text>
</comment>
<reference evidence="2 3" key="1">
    <citation type="submission" date="2024-10" db="EMBL/GenBank/DDBJ databases">
        <title>The Natural Products Discovery Center: Release of the First 8490 Sequenced Strains for Exploring Actinobacteria Biosynthetic Diversity.</title>
        <authorList>
            <person name="Kalkreuter E."/>
            <person name="Kautsar S.A."/>
            <person name="Yang D."/>
            <person name="Bader C.D."/>
            <person name="Teijaro C.N."/>
            <person name="Fluegel L."/>
            <person name="Davis C.M."/>
            <person name="Simpson J.R."/>
            <person name="Lauterbach L."/>
            <person name="Steele A.D."/>
            <person name="Gui C."/>
            <person name="Meng S."/>
            <person name="Li G."/>
            <person name="Viehrig K."/>
            <person name="Ye F."/>
            <person name="Su P."/>
            <person name="Kiefer A.F."/>
            <person name="Nichols A."/>
            <person name="Cepeda A.J."/>
            <person name="Yan W."/>
            <person name="Fan B."/>
            <person name="Jiang Y."/>
            <person name="Adhikari A."/>
            <person name="Zheng C.-J."/>
            <person name="Schuster L."/>
            <person name="Cowan T.M."/>
            <person name="Smanski M.J."/>
            <person name="Chevrette M.G."/>
            <person name="De Carvalho L.P.S."/>
            <person name="Shen B."/>
        </authorList>
    </citation>
    <scope>NUCLEOTIDE SEQUENCE [LARGE SCALE GENOMIC DNA]</scope>
    <source>
        <strain evidence="2 3">NPDC012540</strain>
    </source>
</reference>
<dbReference type="Proteomes" id="UP001602322">
    <property type="component" value="Unassembled WGS sequence"/>
</dbReference>
<dbReference type="NCBIfam" id="TIGR03086">
    <property type="entry name" value="TIGR03086 family metal-binding protein"/>
    <property type="match status" value="1"/>
</dbReference>
<gene>
    <name evidence="2" type="ORF">ACFY8O_31985</name>
</gene>
<evidence type="ECO:0000259" key="1">
    <source>
        <dbReference type="Pfam" id="PF11716"/>
    </source>
</evidence>
<dbReference type="NCBIfam" id="TIGR03083">
    <property type="entry name" value="maleylpyruvate isomerase family mycothiol-dependent enzyme"/>
    <property type="match status" value="1"/>
</dbReference>
<dbReference type="Pfam" id="PF11716">
    <property type="entry name" value="MDMPI_N"/>
    <property type="match status" value="1"/>
</dbReference>
<dbReference type="InterPro" id="IPR024344">
    <property type="entry name" value="MDMPI_metal-binding"/>
</dbReference>
<dbReference type="Gene3D" id="1.20.120.450">
    <property type="entry name" value="dinb family like domain"/>
    <property type="match status" value="1"/>
</dbReference>